<organism evidence="1 2">
    <name type="scientific">Ramlibacter aquaticus</name>
    <dbReference type="NCBI Taxonomy" id="2780094"/>
    <lineage>
        <taxon>Bacteria</taxon>
        <taxon>Pseudomonadati</taxon>
        <taxon>Pseudomonadota</taxon>
        <taxon>Betaproteobacteria</taxon>
        <taxon>Burkholderiales</taxon>
        <taxon>Comamonadaceae</taxon>
        <taxon>Ramlibacter</taxon>
    </lineage>
</organism>
<evidence type="ECO:0000313" key="2">
    <source>
        <dbReference type="Proteomes" id="UP000715965"/>
    </source>
</evidence>
<reference evidence="1 2" key="1">
    <citation type="submission" date="2020-10" db="EMBL/GenBank/DDBJ databases">
        <title>Draft genome of Ramlibacter aquaticus LMG 30558.</title>
        <authorList>
            <person name="Props R."/>
        </authorList>
    </citation>
    <scope>NUCLEOTIDE SEQUENCE [LARGE SCALE GENOMIC DNA]</scope>
    <source>
        <strain evidence="1 2">LMG 30558</strain>
    </source>
</reference>
<dbReference type="EMBL" id="JADDOJ010000033">
    <property type="protein sequence ID" value="MBE7940902.1"/>
    <property type="molecule type" value="Genomic_DNA"/>
</dbReference>
<feature type="non-terminal residue" evidence="1">
    <location>
        <position position="1"/>
    </location>
</feature>
<proteinExistence type="predicted"/>
<comment type="caution">
    <text evidence="1">The sequence shown here is derived from an EMBL/GenBank/DDBJ whole genome shotgun (WGS) entry which is preliminary data.</text>
</comment>
<name>A0ABR9SEW9_9BURK</name>
<evidence type="ECO:0000313" key="1">
    <source>
        <dbReference type="EMBL" id="MBE7940902.1"/>
    </source>
</evidence>
<protein>
    <submittedName>
        <fullName evidence="1">Uncharacterized protein</fullName>
    </submittedName>
</protein>
<gene>
    <name evidence="1" type="ORF">IM725_10000</name>
</gene>
<sequence length="65" mass="6561">STLPPAGPAATPAPVARLTLPVAVPARVHQGLAGRVSLQAKPRVTGWDHVAVAPAPAWVGVVSLR</sequence>
<accession>A0ABR9SEW9</accession>
<dbReference type="RefSeq" id="WP_193780442.1">
    <property type="nucleotide sequence ID" value="NZ_JADDOJ010000033.1"/>
</dbReference>
<keyword evidence="2" id="KW-1185">Reference proteome</keyword>
<dbReference type="Proteomes" id="UP000715965">
    <property type="component" value="Unassembled WGS sequence"/>
</dbReference>